<feature type="domain" description="Reverse transcriptase/retrotransposon-derived protein RNase H-like" evidence="1">
    <location>
        <begin position="100"/>
        <end position="199"/>
    </location>
</feature>
<dbReference type="InParanoid" id="A0A5N3ZYD6"/>
<organism evidence="2 3">
    <name type="scientific">Photinus pyralis</name>
    <name type="common">Common eastern firefly</name>
    <name type="synonym">Lampyris pyralis</name>
    <dbReference type="NCBI Taxonomy" id="7054"/>
    <lineage>
        <taxon>Eukaryota</taxon>
        <taxon>Metazoa</taxon>
        <taxon>Ecdysozoa</taxon>
        <taxon>Arthropoda</taxon>
        <taxon>Hexapoda</taxon>
        <taxon>Insecta</taxon>
        <taxon>Pterygota</taxon>
        <taxon>Neoptera</taxon>
        <taxon>Endopterygota</taxon>
        <taxon>Coleoptera</taxon>
        <taxon>Polyphaga</taxon>
        <taxon>Elateriformia</taxon>
        <taxon>Elateroidea</taxon>
        <taxon>Lampyridae</taxon>
        <taxon>Lampyrinae</taxon>
        <taxon>Photinus</taxon>
    </lineage>
</organism>
<accession>A0A5N3ZYD6</accession>
<gene>
    <name evidence="2" type="ORF">PPYR_15601</name>
</gene>
<evidence type="ECO:0000313" key="2">
    <source>
        <dbReference type="EMBL" id="KAB0790077.1"/>
    </source>
</evidence>
<dbReference type="GO" id="GO:0071897">
    <property type="term" value="P:DNA biosynthetic process"/>
    <property type="evidence" value="ECO:0007669"/>
    <property type="project" value="UniProtKB-ARBA"/>
</dbReference>
<dbReference type="InterPro" id="IPR041577">
    <property type="entry name" value="RT_RNaseH_2"/>
</dbReference>
<keyword evidence="3" id="KW-1185">Reference proteome</keyword>
<dbReference type="Gene3D" id="3.30.70.270">
    <property type="match status" value="2"/>
</dbReference>
<evidence type="ECO:0000259" key="1">
    <source>
        <dbReference type="Pfam" id="PF17919"/>
    </source>
</evidence>
<dbReference type="AlphaFoldDB" id="A0A5N3ZYD6"/>
<dbReference type="EMBL" id="VVIM01001973">
    <property type="protein sequence ID" value="KAB0790077.1"/>
    <property type="molecule type" value="Genomic_DNA"/>
</dbReference>
<dbReference type="SUPFAM" id="SSF56672">
    <property type="entry name" value="DNA/RNA polymerases"/>
    <property type="match status" value="1"/>
</dbReference>
<dbReference type="InterPro" id="IPR043502">
    <property type="entry name" value="DNA/RNA_pol_sf"/>
</dbReference>
<evidence type="ECO:0000313" key="3">
    <source>
        <dbReference type="Proteomes" id="UP000327044"/>
    </source>
</evidence>
<dbReference type="InterPro" id="IPR051320">
    <property type="entry name" value="Viral_Replic_Matur_Polypro"/>
</dbReference>
<dbReference type="CDD" id="cd09274">
    <property type="entry name" value="RNase_HI_RT_Ty3"/>
    <property type="match status" value="1"/>
</dbReference>
<dbReference type="PANTHER" id="PTHR33064:SF37">
    <property type="entry name" value="RIBONUCLEASE H"/>
    <property type="match status" value="1"/>
</dbReference>
<dbReference type="Proteomes" id="UP000327044">
    <property type="component" value="Unassembled WGS sequence"/>
</dbReference>
<dbReference type="PANTHER" id="PTHR33064">
    <property type="entry name" value="POL PROTEIN"/>
    <property type="match status" value="1"/>
</dbReference>
<name>A0A5N3ZYD6_PHOPY</name>
<protein>
    <recommendedName>
        <fullName evidence="1">Reverse transcriptase/retrotransposon-derived protein RNase H-like domain-containing protein</fullName>
    </recommendedName>
</protein>
<dbReference type="Pfam" id="PF17919">
    <property type="entry name" value="RT_RNaseH_2"/>
    <property type="match status" value="1"/>
</dbReference>
<sequence length="225" mass="25636">MENLKTILKLLREEGLKLNLEKCYFLQTSVSYLGFEISIGQIKPGSGKVKDIEEFPTPKSVHNIRQFLGLTGYFRHFVENYASIAIPLTTLLRKTEKFKWGVSEQTSFNKLRKALTEKPILAIFNPTAETEVHTDASAQGIAGIMLQKQSDGRLHPVAYYSRQTTHAENKYHSFELETLAVVDSLKKFRVYLLGIHFTVATDCNALKASSTEKDIIPRIARWWLL</sequence>
<comment type="caution">
    <text evidence="2">The sequence shown here is derived from an EMBL/GenBank/DDBJ whole genome shotgun (WGS) entry which is preliminary data.</text>
</comment>
<dbReference type="FunFam" id="3.30.70.270:FF:000023">
    <property type="entry name" value="Pol"/>
    <property type="match status" value="1"/>
</dbReference>
<reference evidence="2 3" key="1">
    <citation type="journal article" date="2018" name="Elife">
        <title>Firefly genomes illuminate parallel origins of bioluminescence in beetles.</title>
        <authorList>
            <person name="Fallon T.R."/>
            <person name="Lower S.E."/>
            <person name="Chang C.H."/>
            <person name="Bessho-Uehara M."/>
            <person name="Martin G.J."/>
            <person name="Bewick A.J."/>
            <person name="Behringer M."/>
            <person name="Debat H.J."/>
            <person name="Wong I."/>
            <person name="Day J.C."/>
            <person name="Suvorov A."/>
            <person name="Silva C.J."/>
            <person name="Stanger-Hall K.F."/>
            <person name="Hall D.W."/>
            <person name="Schmitz R.J."/>
            <person name="Nelson D.R."/>
            <person name="Lewis S.M."/>
            <person name="Shigenobu S."/>
            <person name="Bybee S.M."/>
            <person name="Larracuente A.M."/>
            <person name="Oba Y."/>
            <person name="Weng J.K."/>
        </authorList>
    </citation>
    <scope>NUCLEOTIDE SEQUENCE [LARGE SCALE GENOMIC DNA]</scope>
    <source>
        <strain evidence="2">1611_PpyrPB1</strain>
        <tissue evidence="2">Whole body</tissue>
    </source>
</reference>
<proteinExistence type="predicted"/>
<dbReference type="InterPro" id="IPR043128">
    <property type="entry name" value="Rev_trsase/Diguanyl_cyclase"/>
</dbReference>